<organism evidence="1 2">
    <name type="scientific">Mycena citricolor</name>
    <dbReference type="NCBI Taxonomy" id="2018698"/>
    <lineage>
        <taxon>Eukaryota</taxon>
        <taxon>Fungi</taxon>
        <taxon>Dikarya</taxon>
        <taxon>Basidiomycota</taxon>
        <taxon>Agaricomycotina</taxon>
        <taxon>Agaricomycetes</taxon>
        <taxon>Agaricomycetidae</taxon>
        <taxon>Agaricales</taxon>
        <taxon>Marasmiineae</taxon>
        <taxon>Mycenaceae</taxon>
        <taxon>Mycena</taxon>
    </lineage>
</organism>
<protein>
    <submittedName>
        <fullName evidence="1">Uncharacterized protein</fullName>
    </submittedName>
</protein>
<gene>
    <name evidence="1" type="ORF">MYCIT1_LOCUS30945</name>
</gene>
<keyword evidence="2" id="KW-1185">Reference proteome</keyword>
<dbReference type="AlphaFoldDB" id="A0AAD2HQW9"/>
<evidence type="ECO:0000313" key="1">
    <source>
        <dbReference type="EMBL" id="CAK5280453.1"/>
    </source>
</evidence>
<dbReference type="Proteomes" id="UP001295794">
    <property type="component" value="Unassembled WGS sequence"/>
</dbReference>
<proteinExistence type="predicted"/>
<sequence length="77" mass="8891">MAPYRLLVSAVTRSARTYGEQIVDIIHLNTILQGAHLLPVFGDKPVPQHFKFTSSLVSFRHYYINKYADYHSHEIAF</sequence>
<comment type="caution">
    <text evidence="1">The sequence shown here is derived from an EMBL/GenBank/DDBJ whole genome shotgun (WGS) entry which is preliminary data.</text>
</comment>
<reference evidence="1" key="1">
    <citation type="submission" date="2023-11" db="EMBL/GenBank/DDBJ databases">
        <authorList>
            <person name="De Vega J J."/>
            <person name="De Vega J J."/>
        </authorList>
    </citation>
    <scope>NUCLEOTIDE SEQUENCE</scope>
</reference>
<accession>A0AAD2HQW9</accession>
<name>A0AAD2HQW9_9AGAR</name>
<evidence type="ECO:0000313" key="2">
    <source>
        <dbReference type="Proteomes" id="UP001295794"/>
    </source>
</evidence>
<dbReference type="EMBL" id="CAVNYO010000440">
    <property type="protein sequence ID" value="CAK5280453.1"/>
    <property type="molecule type" value="Genomic_DNA"/>
</dbReference>